<dbReference type="AlphaFoldDB" id="A0A6C0IWV4"/>
<dbReference type="EMBL" id="MN740270">
    <property type="protein sequence ID" value="QHT96925.1"/>
    <property type="molecule type" value="Genomic_DNA"/>
</dbReference>
<accession>A0A6C0IWV4</accession>
<organism evidence="1">
    <name type="scientific">viral metagenome</name>
    <dbReference type="NCBI Taxonomy" id="1070528"/>
    <lineage>
        <taxon>unclassified sequences</taxon>
        <taxon>metagenomes</taxon>
        <taxon>organismal metagenomes</taxon>
    </lineage>
</organism>
<evidence type="ECO:0000313" key="1">
    <source>
        <dbReference type="EMBL" id="QHT96925.1"/>
    </source>
</evidence>
<protein>
    <recommendedName>
        <fullName evidence="2">GIY-YIG domain-containing protein</fullName>
    </recommendedName>
</protein>
<proteinExistence type="predicted"/>
<sequence length="266" mass="30822">MSMPSDDDIFDALTEDNRRAIKVFQKHIRDKYCTTLYLKCHKILSSFGLLDLLNIKLPNGKLKHVDFVVVHAESDIVKVPTGPGVYWITTTEPLGHFMHPHLDKIPSKFGSDDREIIYNGVSSNLRSRLKNHLLRKTSKGLSGISLDILCDKLAPASHTKLLLSGDKGNKKRKVPYRINGKKIRKLSDVRKMFLSKDEKTFLTDCHDTESDLFLCNGIDVRTSKHRRFEFRLYYIPIDNHSIRDMFETRWRKKYGVPRLCSYIEGR</sequence>
<evidence type="ECO:0008006" key="2">
    <source>
        <dbReference type="Google" id="ProtNLM"/>
    </source>
</evidence>
<name>A0A6C0IWV4_9ZZZZ</name>
<reference evidence="1" key="1">
    <citation type="journal article" date="2020" name="Nature">
        <title>Giant virus diversity and host interactions through global metagenomics.</title>
        <authorList>
            <person name="Schulz F."/>
            <person name="Roux S."/>
            <person name="Paez-Espino D."/>
            <person name="Jungbluth S."/>
            <person name="Walsh D.A."/>
            <person name="Denef V.J."/>
            <person name="McMahon K.D."/>
            <person name="Konstantinidis K.T."/>
            <person name="Eloe-Fadrosh E.A."/>
            <person name="Kyrpides N.C."/>
            <person name="Woyke T."/>
        </authorList>
    </citation>
    <scope>NUCLEOTIDE SEQUENCE</scope>
    <source>
        <strain evidence="1">GVMAG-M-3300024336-7</strain>
    </source>
</reference>